<dbReference type="NCBIfam" id="NF009044">
    <property type="entry name" value="PRK12378.1"/>
    <property type="match status" value="1"/>
</dbReference>
<keyword evidence="4" id="KW-0238">DNA-binding</keyword>
<dbReference type="GO" id="GO:0003677">
    <property type="term" value="F:DNA binding"/>
    <property type="evidence" value="ECO:0007669"/>
    <property type="project" value="UniProtKB-UniRule"/>
</dbReference>
<dbReference type="NCBIfam" id="NF001030">
    <property type="entry name" value="PRK00110.1"/>
    <property type="match status" value="1"/>
</dbReference>
<comment type="caution">
    <text evidence="7">The sequence shown here is derived from an EMBL/GenBank/DDBJ whole genome shotgun (WGS) entry which is preliminary data.</text>
</comment>
<comment type="subcellular location">
    <subcellularLocation>
        <location evidence="4">Cytoplasm</location>
    </subcellularLocation>
</comment>
<proteinExistence type="inferred from homology"/>
<keyword evidence="2 4" id="KW-0805">Transcription regulation</keyword>
<evidence type="ECO:0000259" key="6">
    <source>
        <dbReference type="Pfam" id="PF20772"/>
    </source>
</evidence>
<dbReference type="Pfam" id="PF01709">
    <property type="entry name" value="Transcrip_reg"/>
    <property type="match status" value="1"/>
</dbReference>
<reference evidence="7 8" key="1">
    <citation type="journal article" date="2016" name="Nat. Commun.">
        <title>Thousands of microbial genomes shed light on interconnected biogeochemical processes in an aquifer system.</title>
        <authorList>
            <person name="Anantharaman K."/>
            <person name="Brown C.T."/>
            <person name="Hug L.A."/>
            <person name="Sharon I."/>
            <person name="Castelle C.J."/>
            <person name="Probst A.J."/>
            <person name="Thomas B.C."/>
            <person name="Singh A."/>
            <person name="Wilkins M.J."/>
            <person name="Karaoz U."/>
            <person name="Brodie E.L."/>
            <person name="Williams K.H."/>
            <person name="Hubbard S.S."/>
            <person name="Banfield J.F."/>
        </authorList>
    </citation>
    <scope>NUCLEOTIDE SEQUENCE [LARGE SCALE GENOMIC DNA]</scope>
</reference>
<evidence type="ECO:0000256" key="2">
    <source>
        <dbReference type="ARBA" id="ARBA00023015"/>
    </source>
</evidence>
<dbReference type="SUPFAM" id="SSF75625">
    <property type="entry name" value="YebC-like"/>
    <property type="match status" value="1"/>
</dbReference>
<evidence type="ECO:0000256" key="3">
    <source>
        <dbReference type="ARBA" id="ARBA00023163"/>
    </source>
</evidence>
<evidence type="ECO:0000313" key="8">
    <source>
        <dbReference type="Proteomes" id="UP000179024"/>
    </source>
</evidence>
<dbReference type="FunFam" id="1.10.10.200:FF:000002">
    <property type="entry name" value="Probable transcriptional regulatory protein CLM62_37755"/>
    <property type="match status" value="1"/>
</dbReference>
<evidence type="ECO:0000256" key="4">
    <source>
        <dbReference type="HAMAP-Rule" id="MF_00693"/>
    </source>
</evidence>
<dbReference type="InterPro" id="IPR029072">
    <property type="entry name" value="YebC-like"/>
</dbReference>
<dbReference type="NCBIfam" id="TIGR01033">
    <property type="entry name" value="YebC/PmpR family DNA-binding transcriptional regulator"/>
    <property type="match status" value="1"/>
</dbReference>
<sequence>MSGHSKWSTIKRKKGINDQQRSKIFTKMTRLITSAVHEGGNIADVENNFRLRLAIERAKSVNMPKDTIDRAIEKAAGGEGQPMKEILYEGFGPGGVALLIAATTDNTNRTYSEIKQLLDRNGGKLAGQHAVAYLFNKCGVVIFRKSDNTEEAVFAFGEGIGALDIEEDEEQYVVYIPFESIGKVKHLETDAKPQQIDIDYRPTTKVNVGEEAARITELTEKLAELDEVQTVYTNAD</sequence>
<dbReference type="EMBL" id="MGAE01000007">
    <property type="protein sequence ID" value="OGK40028.1"/>
    <property type="molecule type" value="Genomic_DNA"/>
</dbReference>
<dbReference type="Pfam" id="PF20772">
    <property type="entry name" value="TACO1_YebC_N"/>
    <property type="match status" value="1"/>
</dbReference>
<dbReference type="GO" id="GO:0005737">
    <property type="term" value="C:cytoplasm"/>
    <property type="evidence" value="ECO:0007669"/>
    <property type="project" value="UniProtKB-SubCell"/>
</dbReference>
<organism evidence="7 8">
    <name type="scientific">Candidatus Roizmanbacteria bacterium RIFCSPHIGHO2_12_FULL_44_10</name>
    <dbReference type="NCBI Taxonomy" id="1802054"/>
    <lineage>
        <taxon>Bacteria</taxon>
        <taxon>Candidatus Roizmaniibacteriota</taxon>
    </lineage>
</organism>
<dbReference type="InterPro" id="IPR002876">
    <property type="entry name" value="Transcrip_reg_TACO1-like"/>
</dbReference>
<dbReference type="PANTHER" id="PTHR12532:SF0">
    <property type="entry name" value="TRANSLATIONAL ACTIVATOR OF CYTOCHROME C OXIDASE 1"/>
    <property type="match status" value="1"/>
</dbReference>
<evidence type="ECO:0000259" key="5">
    <source>
        <dbReference type="Pfam" id="PF01709"/>
    </source>
</evidence>
<gene>
    <name evidence="7" type="ORF">A3F34_00910</name>
</gene>
<dbReference type="InterPro" id="IPR048300">
    <property type="entry name" value="TACO1_YebC-like_2nd/3rd_dom"/>
</dbReference>
<feature type="domain" description="TACO1/YebC-like N-terminal" evidence="6">
    <location>
        <begin position="5"/>
        <end position="77"/>
    </location>
</feature>
<evidence type="ECO:0000256" key="1">
    <source>
        <dbReference type="ARBA" id="ARBA00008724"/>
    </source>
</evidence>
<keyword evidence="3 4" id="KW-0804">Transcription</keyword>
<keyword evidence="4" id="KW-0963">Cytoplasm</keyword>
<dbReference type="InterPro" id="IPR017856">
    <property type="entry name" value="Integrase-like_N"/>
</dbReference>
<dbReference type="AlphaFoldDB" id="A0A1F7I9I2"/>
<dbReference type="PANTHER" id="PTHR12532">
    <property type="entry name" value="TRANSLATIONAL ACTIVATOR OF CYTOCHROME C OXIDASE 1"/>
    <property type="match status" value="1"/>
</dbReference>
<feature type="domain" description="TACO1/YebC-like second and third" evidence="5">
    <location>
        <begin position="83"/>
        <end position="235"/>
    </location>
</feature>
<dbReference type="Proteomes" id="UP000179024">
    <property type="component" value="Unassembled WGS sequence"/>
</dbReference>
<dbReference type="InterPro" id="IPR026564">
    <property type="entry name" value="Transcrip_reg_TACO1-like_dom3"/>
</dbReference>
<dbReference type="InterPro" id="IPR049083">
    <property type="entry name" value="TACO1_YebC_N"/>
</dbReference>
<accession>A0A1F7I9I2</accession>
<dbReference type="HAMAP" id="MF_00693">
    <property type="entry name" value="Transcrip_reg_TACO1"/>
    <property type="match status" value="1"/>
</dbReference>
<dbReference type="Gene3D" id="3.30.70.980">
    <property type="match status" value="2"/>
</dbReference>
<protein>
    <recommendedName>
        <fullName evidence="4">Probable transcriptional regulatory protein A3F34_00910</fullName>
    </recommendedName>
</protein>
<name>A0A1F7I9I2_9BACT</name>
<dbReference type="GO" id="GO:0006355">
    <property type="term" value="P:regulation of DNA-templated transcription"/>
    <property type="evidence" value="ECO:0007669"/>
    <property type="project" value="UniProtKB-UniRule"/>
</dbReference>
<comment type="similarity">
    <text evidence="1 4">Belongs to the TACO1 family.</text>
</comment>
<dbReference type="Gene3D" id="1.10.10.200">
    <property type="match status" value="1"/>
</dbReference>
<evidence type="ECO:0000313" key="7">
    <source>
        <dbReference type="EMBL" id="OGK40028.1"/>
    </source>
</evidence>